<name>A0ABR0V3X1_REHGL</name>
<evidence type="ECO:0000313" key="2">
    <source>
        <dbReference type="EMBL" id="KAK6129872.1"/>
    </source>
</evidence>
<reference evidence="2 3" key="1">
    <citation type="journal article" date="2021" name="Comput. Struct. Biotechnol. J.">
        <title>De novo genome assembly of the potent medicinal plant Rehmannia glutinosa using nanopore technology.</title>
        <authorList>
            <person name="Ma L."/>
            <person name="Dong C."/>
            <person name="Song C."/>
            <person name="Wang X."/>
            <person name="Zheng X."/>
            <person name="Niu Y."/>
            <person name="Chen S."/>
            <person name="Feng W."/>
        </authorList>
    </citation>
    <scope>NUCLEOTIDE SEQUENCE [LARGE SCALE GENOMIC DNA]</scope>
    <source>
        <strain evidence="2">DH-2019</strain>
    </source>
</reference>
<keyword evidence="3" id="KW-1185">Reference proteome</keyword>
<dbReference type="PANTHER" id="PTHR31642">
    <property type="entry name" value="TRICHOTHECENE 3-O-ACETYLTRANSFERASE"/>
    <property type="match status" value="1"/>
</dbReference>
<accession>A0ABR0V3X1</accession>
<organism evidence="2 3">
    <name type="scientific">Rehmannia glutinosa</name>
    <name type="common">Chinese foxglove</name>
    <dbReference type="NCBI Taxonomy" id="99300"/>
    <lineage>
        <taxon>Eukaryota</taxon>
        <taxon>Viridiplantae</taxon>
        <taxon>Streptophyta</taxon>
        <taxon>Embryophyta</taxon>
        <taxon>Tracheophyta</taxon>
        <taxon>Spermatophyta</taxon>
        <taxon>Magnoliopsida</taxon>
        <taxon>eudicotyledons</taxon>
        <taxon>Gunneridae</taxon>
        <taxon>Pentapetalae</taxon>
        <taxon>asterids</taxon>
        <taxon>lamiids</taxon>
        <taxon>Lamiales</taxon>
        <taxon>Orobanchaceae</taxon>
        <taxon>Rehmannieae</taxon>
        <taxon>Rehmannia</taxon>
    </lineage>
</organism>
<dbReference type="EMBL" id="JABTTQ020001610">
    <property type="protein sequence ID" value="KAK6129872.1"/>
    <property type="molecule type" value="Genomic_DNA"/>
</dbReference>
<comment type="similarity">
    <text evidence="1">Belongs to the plant acyltransferase family.</text>
</comment>
<dbReference type="InterPro" id="IPR050317">
    <property type="entry name" value="Plant_Fungal_Acyltransferase"/>
</dbReference>
<dbReference type="InterPro" id="IPR023213">
    <property type="entry name" value="CAT-like_dom_sf"/>
</dbReference>
<dbReference type="Gene3D" id="3.30.559.10">
    <property type="entry name" value="Chloramphenicol acetyltransferase-like domain"/>
    <property type="match status" value="2"/>
</dbReference>
<evidence type="ECO:0000256" key="1">
    <source>
        <dbReference type="ARBA" id="ARBA00009861"/>
    </source>
</evidence>
<protein>
    <submittedName>
        <fullName evidence="2">Uncharacterized protein</fullName>
    </submittedName>
</protein>
<sequence>MSLPRSRWRVKELSISPSIETQQAPSPLSASPSLQTLYRYNHGTSHSYFHQNIFEDQKQFSLVALFSIQMASENAIHGKFEVRVINKTIVKAADPSPEPRIIRLSNLDLLSGRFPVTYIYFYRKTHNNHSISETLKDSLAQCLSHFYPFAGTISENQKSNEPEIICDNNGALVIEAQASVHLKEFDFYDLNQSLQGKLVSIDHQFPVQVQITSFICGGVSITFTFDHALGDASAFGKFVLTWSEIASRKPISCTPDHSRNLRARSPPSYDPSVDDEFISCTMEDIRNIPTISILLKRLYYIDESSIGVLQGLASTNGNKRTKIEAFSAYLWKVMANAIDKKHNRCKIGWLVDGRTRLSKYENSMSNYIGNVLSVSFGESDVTNLKQGCIADVANIIHKNISMVTNEGHFRSLIDWVECHRPGLMLSKSVLGLSGPALVISSGRRFPVAELDFGFGSPVLGTVCSTIERLGVGYINQRQSARGDGSWTVSAILWPEMVEALESDPDHIFQPMNINHIQL</sequence>
<dbReference type="PANTHER" id="PTHR31642:SF160">
    <property type="entry name" value="HXXXD-TYPE ACYL-TRANSFERASE FAMILY PROTEIN"/>
    <property type="match status" value="1"/>
</dbReference>
<gene>
    <name evidence="2" type="ORF">DH2020_036390</name>
</gene>
<dbReference type="Proteomes" id="UP001318860">
    <property type="component" value="Unassembled WGS sequence"/>
</dbReference>
<dbReference type="Pfam" id="PF02458">
    <property type="entry name" value="Transferase"/>
    <property type="match status" value="1"/>
</dbReference>
<comment type="caution">
    <text evidence="2">The sequence shown here is derived from an EMBL/GenBank/DDBJ whole genome shotgun (WGS) entry which is preliminary data.</text>
</comment>
<evidence type="ECO:0000313" key="3">
    <source>
        <dbReference type="Proteomes" id="UP001318860"/>
    </source>
</evidence>
<proteinExistence type="inferred from homology"/>